<accession>A0A812PMZ4</accession>
<evidence type="ECO:0000313" key="3">
    <source>
        <dbReference type="EMBL" id="CAE7368345.1"/>
    </source>
</evidence>
<evidence type="ECO:0000256" key="2">
    <source>
        <dbReference type="SAM" id="Phobius"/>
    </source>
</evidence>
<comment type="caution">
    <text evidence="3">The sequence shown here is derived from an EMBL/GenBank/DDBJ whole genome shotgun (WGS) entry which is preliminary data.</text>
</comment>
<gene>
    <name evidence="3" type="ORF">SNAT2548_LOCUS20044</name>
</gene>
<feature type="transmembrane region" description="Helical" evidence="2">
    <location>
        <begin position="361"/>
        <end position="378"/>
    </location>
</feature>
<keyword evidence="2" id="KW-0812">Transmembrane</keyword>
<reference evidence="3" key="1">
    <citation type="submission" date="2021-02" db="EMBL/GenBank/DDBJ databases">
        <authorList>
            <person name="Dougan E. K."/>
            <person name="Rhodes N."/>
            <person name="Thang M."/>
            <person name="Chan C."/>
        </authorList>
    </citation>
    <scope>NUCLEOTIDE SEQUENCE</scope>
</reference>
<feature type="region of interest" description="Disordered" evidence="1">
    <location>
        <begin position="1"/>
        <end position="32"/>
    </location>
</feature>
<keyword evidence="2" id="KW-0472">Membrane</keyword>
<feature type="transmembrane region" description="Helical" evidence="2">
    <location>
        <begin position="398"/>
        <end position="420"/>
    </location>
</feature>
<feature type="transmembrane region" description="Helical" evidence="2">
    <location>
        <begin position="81"/>
        <end position="108"/>
    </location>
</feature>
<feature type="transmembrane region" description="Helical" evidence="2">
    <location>
        <begin position="255"/>
        <end position="278"/>
    </location>
</feature>
<organism evidence="3 4">
    <name type="scientific">Symbiodinium natans</name>
    <dbReference type="NCBI Taxonomy" id="878477"/>
    <lineage>
        <taxon>Eukaryota</taxon>
        <taxon>Sar</taxon>
        <taxon>Alveolata</taxon>
        <taxon>Dinophyceae</taxon>
        <taxon>Suessiales</taxon>
        <taxon>Symbiodiniaceae</taxon>
        <taxon>Symbiodinium</taxon>
    </lineage>
</organism>
<keyword evidence="4" id="KW-1185">Reference proteome</keyword>
<dbReference type="AlphaFoldDB" id="A0A812PMZ4"/>
<evidence type="ECO:0000313" key="4">
    <source>
        <dbReference type="Proteomes" id="UP000604046"/>
    </source>
</evidence>
<feature type="transmembrane region" description="Helical" evidence="2">
    <location>
        <begin position="228"/>
        <end position="249"/>
    </location>
</feature>
<feature type="transmembrane region" description="Helical" evidence="2">
    <location>
        <begin position="128"/>
        <end position="147"/>
    </location>
</feature>
<feature type="transmembrane region" description="Helical" evidence="2">
    <location>
        <begin position="441"/>
        <end position="461"/>
    </location>
</feature>
<feature type="compositionally biased region" description="Acidic residues" evidence="1">
    <location>
        <begin position="23"/>
        <end position="32"/>
    </location>
</feature>
<protein>
    <submittedName>
        <fullName evidence="3">Uncharacterized protein</fullName>
    </submittedName>
</protein>
<dbReference type="Proteomes" id="UP000604046">
    <property type="component" value="Unassembled WGS sequence"/>
</dbReference>
<dbReference type="EMBL" id="CAJNDS010002198">
    <property type="protein sequence ID" value="CAE7368345.1"/>
    <property type="molecule type" value="Genomic_DNA"/>
</dbReference>
<sequence length="500" mass="55318">MSAWDKPEELQRPVPDEIGVSLQEDDDEADTAEDMHAQAAQVAEFVAEMELASPEILRSRRSHKIAAFWSHSWHGARWKKILTLVTIYNGQAAIMLGIFVAVVMMVLFCLVDLPGYDRHDGHYHKEHWSVWSTWSGFWATSLVAIFWRPQTHVFLDRICISQSNAELKLKGQSGRTSTKVGVDARPLGSNVDHEELAAFLKSSEHEHEGEKRKLIIAPTLLGPVRSGIFLTATAGVLAWIMSPAVGASVSSPQDYFNYFLNTAFGTLVVLLVVAYALVSTLRSYFRDLDTMRQQLLSVSFDTALCDCCTNNHVTPSGAPSTCDRKILKVCLGIWFGSSESFERTLRSEVLAILEQDLEQVLTTRSTIAIFVPIMWGFMDYSATFSRVEGPFWSHSSPAVFADGLVVWLVGMPTLKDWALLVCKLARARPSNRCLEGMKNTLTVCISLIPLISIGLIFTFAYSLPLLTPGHSGVAIAGTLIHAVLFQRLGAVLRSLLGAQT</sequence>
<feature type="compositionally biased region" description="Basic and acidic residues" evidence="1">
    <location>
        <begin position="1"/>
        <end position="15"/>
    </location>
</feature>
<dbReference type="OrthoDB" id="2157530at2759"/>
<name>A0A812PMZ4_9DINO</name>
<feature type="transmembrane region" description="Helical" evidence="2">
    <location>
        <begin position="473"/>
        <end position="496"/>
    </location>
</feature>
<keyword evidence="2" id="KW-1133">Transmembrane helix</keyword>
<evidence type="ECO:0000256" key="1">
    <source>
        <dbReference type="SAM" id="MobiDB-lite"/>
    </source>
</evidence>
<proteinExistence type="predicted"/>